<accession>A0A9P0K012</accession>
<name>A0A9P0K012_ACAOB</name>
<evidence type="ECO:0000313" key="2">
    <source>
        <dbReference type="EMBL" id="CAH1963653.1"/>
    </source>
</evidence>
<sequence length="328" mass="37334">MILSWIKGVKLPLSQKPVQRCLPKEPKWSFKEEATIKIALKELSRIGAISTAKPSNRQYISNIFLRKKHDGSDRAKNIDLFKPTLSALMDFFASVFGKGVSYGTLNSYRAAIGHIIGGELTQDPRVKKFFRGAYNIRPNPPKYEDTWDPELVLNLARKLPNDGITLEQLTRKLAVLLAICTGQRVQTLHNIEVQNIVTVDDKIEIKIPKRLKSSEVSDVAKSLKSTKSDVLLFLTDEIIQLMDQQTNVRAREIIANKKPRTSTRFSRWHEDEMELFIGVIILMGVINFRTIESYWKKKTNLLPRNISGNANQLHSIYTTPQMLAFSGQ</sequence>
<dbReference type="EMBL" id="CAKOFQ010006709">
    <property type="protein sequence ID" value="CAH1963653.1"/>
    <property type="molecule type" value="Genomic_DNA"/>
</dbReference>
<reference evidence="2" key="1">
    <citation type="submission" date="2022-03" db="EMBL/GenBank/DDBJ databases">
        <authorList>
            <person name="Sayadi A."/>
        </authorList>
    </citation>
    <scope>NUCLEOTIDE SEQUENCE</scope>
</reference>
<evidence type="ECO:0000259" key="1">
    <source>
        <dbReference type="Pfam" id="PF13843"/>
    </source>
</evidence>
<dbReference type="OrthoDB" id="6781388at2759"/>
<dbReference type="InterPro" id="IPR029526">
    <property type="entry name" value="PGBD"/>
</dbReference>
<dbReference type="InterPro" id="IPR011010">
    <property type="entry name" value="DNA_brk_join_enz"/>
</dbReference>
<dbReference type="Proteomes" id="UP001152888">
    <property type="component" value="Unassembled WGS sequence"/>
</dbReference>
<proteinExistence type="predicted"/>
<dbReference type="PANTHER" id="PTHR35617:SF3">
    <property type="entry name" value="CORE-BINDING (CB) DOMAIN-CONTAINING PROTEIN"/>
    <property type="match status" value="1"/>
</dbReference>
<dbReference type="PANTHER" id="PTHR35617">
    <property type="entry name" value="PHAGE_INTEGRASE DOMAIN-CONTAINING PROTEIN"/>
    <property type="match status" value="1"/>
</dbReference>
<dbReference type="Pfam" id="PF13843">
    <property type="entry name" value="DDE_Tnp_1_7"/>
    <property type="match status" value="1"/>
</dbReference>
<dbReference type="GO" id="GO:0003677">
    <property type="term" value="F:DNA binding"/>
    <property type="evidence" value="ECO:0007669"/>
    <property type="project" value="InterPro"/>
</dbReference>
<dbReference type="AlphaFoldDB" id="A0A9P0K012"/>
<dbReference type="SUPFAM" id="SSF56349">
    <property type="entry name" value="DNA breaking-rejoining enzymes"/>
    <property type="match status" value="1"/>
</dbReference>
<comment type="caution">
    <text evidence="2">The sequence shown here is derived from an EMBL/GenBank/DDBJ whole genome shotgun (WGS) entry which is preliminary data.</text>
</comment>
<gene>
    <name evidence="2" type="ORF">ACAOBT_LOCUS5327</name>
</gene>
<protein>
    <recommendedName>
        <fullName evidence="1">PiggyBac transposable element-derived protein domain-containing protein</fullName>
    </recommendedName>
</protein>
<organism evidence="2 3">
    <name type="scientific">Acanthoscelides obtectus</name>
    <name type="common">Bean weevil</name>
    <name type="synonym">Bruchus obtectus</name>
    <dbReference type="NCBI Taxonomy" id="200917"/>
    <lineage>
        <taxon>Eukaryota</taxon>
        <taxon>Metazoa</taxon>
        <taxon>Ecdysozoa</taxon>
        <taxon>Arthropoda</taxon>
        <taxon>Hexapoda</taxon>
        <taxon>Insecta</taxon>
        <taxon>Pterygota</taxon>
        <taxon>Neoptera</taxon>
        <taxon>Endopterygota</taxon>
        <taxon>Coleoptera</taxon>
        <taxon>Polyphaga</taxon>
        <taxon>Cucujiformia</taxon>
        <taxon>Chrysomeloidea</taxon>
        <taxon>Chrysomelidae</taxon>
        <taxon>Bruchinae</taxon>
        <taxon>Bruchini</taxon>
        <taxon>Acanthoscelides</taxon>
    </lineage>
</organism>
<feature type="domain" description="PiggyBac transposable element-derived protein" evidence="1">
    <location>
        <begin position="232"/>
        <end position="300"/>
    </location>
</feature>
<evidence type="ECO:0000313" key="3">
    <source>
        <dbReference type="Proteomes" id="UP001152888"/>
    </source>
</evidence>
<keyword evidence="3" id="KW-1185">Reference proteome</keyword>